<keyword evidence="1" id="KW-0175">Coiled coil</keyword>
<evidence type="ECO:0000313" key="4">
    <source>
        <dbReference type="Proteomes" id="UP001258017"/>
    </source>
</evidence>
<evidence type="ECO:0000256" key="2">
    <source>
        <dbReference type="SAM" id="MobiDB-lite"/>
    </source>
</evidence>
<dbReference type="EMBL" id="JAIFRP010000011">
    <property type="protein sequence ID" value="KAK2586778.1"/>
    <property type="molecule type" value="Genomic_DNA"/>
</dbReference>
<evidence type="ECO:0000313" key="3">
    <source>
        <dbReference type="EMBL" id="KAK2586778.1"/>
    </source>
</evidence>
<reference evidence="3" key="1">
    <citation type="submission" date="2021-08" db="EMBL/GenBank/DDBJ databases">
        <authorList>
            <person name="Misof B."/>
            <person name="Oliver O."/>
            <person name="Podsiadlowski L."/>
            <person name="Donath A."/>
            <person name="Peters R."/>
            <person name="Mayer C."/>
            <person name="Rust J."/>
            <person name="Gunkel S."/>
            <person name="Lesny P."/>
            <person name="Martin S."/>
            <person name="Oeyen J.P."/>
            <person name="Petersen M."/>
            <person name="Panagiotis P."/>
            <person name="Wilbrandt J."/>
            <person name="Tanja T."/>
        </authorList>
    </citation>
    <scope>NUCLEOTIDE SEQUENCE</scope>
    <source>
        <strain evidence="3">GBR_01_08_01A</strain>
        <tissue evidence="3">Thorax + abdomen</tissue>
    </source>
</reference>
<keyword evidence="4" id="KW-1185">Reference proteome</keyword>
<proteinExistence type="predicted"/>
<name>A0AAD9RWJ9_9HYME</name>
<evidence type="ECO:0000256" key="1">
    <source>
        <dbReference type="SAM" id="Coils"/>
    </source>
</evidence>
<protein>
    <submittedName>
        <fullName evidence="3">Uncharacterized protein</fullName>
    </submittedName>
</protein>
<dbReference type="Proteomes" id="UP001258017">
    <property type="component" value="Unassembled WGS sequence"/>
</dbReference>
<gene>
    <name evidence="3" type="ORF">KPH14_011805</name>
</gene>
<feature type="coiled-coil region" evidence="1">
    <location>
        <begin position="181"/>
        <end position="512"/>
    </location>
</feature>
<accession>A0AAD9RWJ9</accession>
<reference evidence="3" key="2">
    <citation type="journal article" date="2023" name="Commun. Biol.">
        <title>Intrasexual cuticular hydrocarbon dimorphism in a wasp sheds light on hydrocarbon biosynthesis genes in Hymenoptera.</title>
        <authorList>
            <person name="Moris V.C."/>
            <person name="Podsiadlowski L."/>
            <person name="Martin S."/>
            <person name="Oeyen J.P."/>
            <person name="Donath A."/>
            <person name="Petersen M."/>
            <person name="Wilbrandt J."/>
            <person name="Misof B."/>
            <person name="Liedtke D."/>
            <person name="Thamm M."/>
            <person name="Scheiner R."/>
            <person name="Schmitt T."/>
            <person name="Niehuis O."/>
        </authorList>
    </citation>
    <scope>NUCLEOTIDE SEQUENCE</scope>
    <source>
        <strain evidence="3">GBR_01_08_01A</strain>
    </source>
</reference>
<feature type="region of interest" description="Disordered" evidence="2">
    <location>
        <begin position="1"/>
        <end position="20"/>
    </location>
</feature>
<dbReference type="AlphaFoldDB" id="A0AAD9RWJ9"/>
<organism evidence="3 4">
    <name type="scientific">Odynerus spinipes</name>
    <dbReference type="NCBI Taxonomy" id="1348599"/>
    <lineage>
        <taxon>Eukaryota</taxon>
        <taxon>Metazoa</taxon>
        <taxon>Ecdysozoa</taxon>
        <taxon>Arthropoda</taxon>
        <taxon>Hexapoda</taxon>
        <taxon>Insecta</taxon>
        <taxon>Pterygota</taxon>
        <taxon>Neoptera</taxon>
        <taxon>Endopterygota</taxon>
        <taxon>Hymenoptera</taxon>
        <taxon>Apocrita</taxon>
        <taxon>Aculeata</taxon>
        <taxon>Vespoidea</taxon>
        <taxon>Vespidae</taxon>
        <taxon>Eumeninae</taxon>
        <taxon>Odynerus</taxon>
    </lineage>
</organism>
<sequence>MQPEENKRKGDFLQHADSPEKIRKVTQTSSRFVNTLIGQWSKYTGMQISSTEDPISTSNKTEHVQSNEDLKIQILQKKLQEAEDSIVTLSSSLESELSVKDEISEKLSSTWESIDTITNYCNYMSESMKAFQEHINHLTTIYNKILETQKNKVVQQERQLCNMKAKDVEHQKYITQVEENLLIQEKKIQELISIKHELEQEAKGFEEKLSFEKNYLVSLHTEEKLKLIKEHEMTVIEKDQLQLSLKQMEEEKNKAADVINEKGMCITKLQEEMNSYMNQIATLSSQNTELINKIEKLEREKRKELQEKSQEVQQLSEILNKTKKKEDELTEDITKKTELCESLENNLLVTKNKLEKAENTIQLLQNNENTTIIKLHKAIETLEKEKTEMYTQYQTQIQHIKQSQKNLQEKQEIALKEEFITNTAEMKKTIKQLKYDITKLNEALTEAKAENNTLQDKIIDIKENNNKSQKSINYISVDKEKNQIESELKDKYVKHQKELALAEQRYRSVQVRLDKKMEIQEDTLKTLYYQSQSQDTNRLQNTKNDEGHANELQRMSSQRTPTQIFDIAGSQNQITETENPFGEKKFFKLRNTQIRRYGNRKNKIIRT</sequence>
<comment type="caution">
    <text evidence="3">The sequence shown here is derived from an EMBL/GenBank/DDBJ whole genome shotgun (WGS) entry which is preliminary data.</text>
</comment>
<feature type="coiled-coil region" evidence="1">
    <location>
        <begin position="65"/>
        <end position="92"/>
    </location>
</feature>